<protein>
    <submittedName>
        <fullName evidence="8">MFS transporter</fullName>
    </submittedName>
</protein>
<feature type="transmembrane region" description="Helical" evidence="7">
    <location>
        <begin position="295"/>
        <end position="313"/>
    </location>
</feature>
<feature type="transmembrane region" description="Helical" evidence="7">
    <location>
        <begin position="111"/>
        <end position="133"/>
    </location>
</feature>
<keyword evidence="3" id="KW-1003">Cell membrane</keyword>
<evidence type="ECO:0000256" key="3">
    <source>
        <dbReference type="ARBA" id="ARBA00022475"/>
    </source>
</evidence>
<gene>
    <name evidence="8" type="ORF">POF50_016575</name>
</gene>
<evidence type="ECO:0000256" key="7">
    <source>
        <dbReference type="SAM" id="Phobius"/>
    </source>
</evidence>
<feature type="transmembrane region" description="Helical" evidence="7">
    <location>
        <begin position="53"/>
        <end position="75"/>
    </location>
</feature>
<comment type="subcellular location">
    <subcellularLocation>
        <location evidence="1">Cell membrane</location>
        <topology evidence="1">Multi-pass membrane protein</topology>
    </subcellularLocation>
</comment>
<organism evidence="8">
    <name type="scientific">Streptantibioticus silvisoli</name>
    <dbReference type="NCBI Taxonomy" id="2705255"/>
    <lineage>
        <taxon>Bacteria</taxon>
        <taxon>Bacillati</taxon>
        <taxon>Actinomycetota</taxon>
        <taxon>Actinomycetes</taxon>
        <taxon>Kitasatosporales</taxon>
        <taxon>Streptomycetaceae</taxon>
        <taxon>Streptantibioticus</taxon>
    </lineage>
</organism>
<dbReference type="SUPFAM" id="SSF103473">
    <property type="entry name" value="MFS general substrate transporter"/>
    <property type="match status" value="1"/>
</dbReference>
<evidence type="ECO:0000256" key="2">
    <source>
        <dbReference type="ARBA" id="ARBA00022448"/>
    </source>
</evidence>
<dbReference type="RefSeq" id="WP_271314456.1">
    <property type="nucleotide sequence ID" value="NZ_JABXJJ020000019.1"/>
</dbReference>
<keyword evidence="4 7" id="KW-0812">Transmembrane</keyword>
<feature type="transmembrane region" description="Helical" evidence="7">
    <location>
        <begin position="261"/>
        <end position="283"/>
    </location>
</feature>
<dbReference type="InterPro" id="IPR050171">
    <property type="entry name" value="MFS_Transporters"/>
</dbReference>
<feature type="transmembrane region" description="Helical" evidence="7">
    <location>
        <begin position="176"/>
        <end position="197"/>
    </location>
</feature>
<evidence type="ECO:0000313" key="8">
    <source>
        <dbReference type="EMBL" id="MDI5970938.1"/>
    </source>
</evidence>
<feature type="transmembrane region" description="Helical" evidence="7">
    <location>
        <begin position="229"/>
        <end position="255"/>
    </location>
</feature>
<dbReference type="GO" id="GO:0005886">
    <property type="term" value="C:plasma membrane"/>
    <property type="evidence" value="ECO:0007669"/>
    <property type="project" value="UniProtKB-SubCell"/>
</dbReference>
<dbReference type="GO" id="GO:0022857">
    <property type="term" value="F:transmembrane transporter activity"/>
    <property type="evidence" value="ECO:0007669"/>
    <property type="project" value="InterPro"/>
</dbReference>
<sequence length="409" mass="42015">MSPLVQTLPTPSPRTPVRRRGGLFGAAMVVDGVGTGMFMPFSVLYFLHTTSLALPQVGLALTAAGLLALPATVVAGPLIDRFGPLAAVVAGNLLCAGAFTGYLFVRSLWQLAVVVLLAAAGQTVFGTATIALIGSISTPQERPGWFARQSAARNAGYGVGALAGAAAVAAGTHPAYLLLAAVNAVSYLGAAALTLVWRGGAGNAAPVPVRATDQEPAPRYGTVLRDRRLLLLTAGGFGLVLCMNVLPVLLTVYLTEVLGRWAFLGGLAIAANTVLVVVTQTSVTRRAGWSSPVRVVRAAAAAWAVAFAALWSLTALPGWTVIVALAVAVAALTLAEMLYGPTAKSLALAIAPPRSPGRHLGFYQLSWSAGTALAPAILTRLLAQGHQWPWICLIAVCALAATALGRLRP</sequence>
<dbReference type="InterPro" id="IPR011701">
    <property type="entry name" value="MFS"/>
</dbReference>
<reference evidence="8" key="1">
    <citation type="submission" date="2023-05" db="EMBL/GenBank/DDBJ databases">
        <title>Streptantibioticus silvisoli sp. nov., acidotolerant actinomycetes 1 from pine litter.</title>
        <authorList>
            <person name="Swiecimska M."/>
            <person name="Golinska P."/>
            <person name="Sangal V."/>
            <person name="Wachnowicz B."/>
            <person name="Goodfellow M."/>
        </authorList>
    </citation>
    <scope>NUCLEOTIDE SEQUENCE</scope>
    <source>
        <strain evidence="8">SL13</strain>
    </source>
</reference>
<feature type="transmembrane region" description="Helical" evidence="7">
    <location>
        <begin position="82"/>
        <end position="105"/>
    </location>
</feature>
<dbReference type="Gene3D" id="1.20.1250.20">
    <property type="entry name" value="MFS general substrate transporter like domains"/>
    <property type="match status" value="1"/>
</dbReference>
<evidence type="ECO:0000256" key="4">
    <source>
        <dbReference type="ARBA" id="ARBA00022692"/>
    </source>
</evidence>
<proteinExistence type="predicted"/>
<keyword evidence="6 7" id="KW-0472">Membrane</keyword>
<name>A0AA90GZ36_9ACTN</name>
<feature type="transmembrane region" description="Helical" evidence="7">
    <location>
        <begin position="154"/>
        <end position="170"/>
    </location>
</feature>
<accession>A0AA90GZ36</accession>
<evidence type="ECO:0000256" key="1">
    <source>
        <dbReference type="ARBA" id="ARBA00004651"/>
    </source>
</evidence>
<keyword evidence="5 7" id="KW-1133">Transmembrane helix</keyword>
<comment type="caution">
    <text evidence="8">The sequence shown here is derived from an EMBL/GenBank/DDBJ whole genome shotgun (WGS) entry which is preliminary data.</text>
</comment>
<feature type="transmembrane region" description="Helical" evidence="7">
    <location>
        <begin position="21"/>
        <end position="47"/>
    </location>
</feature>
<dbReference type="PANTHER" id="PTHR23517">
    <property type="entry name" value="RESISTANCE PROTEIN MDTM, PUTATIVE-RELATED-RELATED"/>
    <property type="match status" value="1"/>
</dbReference>
<evidence type="ECO:0000256" key="6">
    <source>
        <dbReference type="ARBA" id="ARBA00023136"/>
    </source>
</evidence>
<evidence type="ECO:0000256" key="5">
    <source>
        <dbReference type="ARBA" id="ARBA00022989"/>
    </source>
</evidence>
<dbReference type="AlphaFoldDB" id="A0AA90GZ36"/>
<feature type="transmembrane region" description="Helical" evidence="7">
    <location>
        <begin position="360"/>
        <end position="382"/>
    </location>
</feature>
<dbReference type="InterPro" id="IPR036259">
    <property type="entry name" value="MFS_trans_sf"/>
</dbReference>
<keyword evidence="2" id="KW-0813">Transport</keyword>
<dbReference type="Pfam" id="PF07690">
    <property type="entry name" value="MFS_1"/>
    <property type="match status" value="1"/>
</dbReference>
<dbReference type="EMBL" id="JABXJJ020000019">
    <property type="protein sequence ID" value="MDI5970938.1"/>
    <property type="molecule type" value="Genomic_DNA"/>
</dbReference>
<feature type="transmembrane region" description="Helical" evidence="7">
    <location>
        <begin position="319"/>
        <end position="339"/>
    </location>
</feature>
<feature type="transmembrane region" description="Helical" evidence="7">
    <location>
        <begin position="388"/>
        <end position="407"/>
    </location>
</feature>
<dbReference type="PANTHER" id="PTHR23517:SF2">
    <property type="entry name" value="MULTIDRUG RESISTANCE PROTEIN MDTH"/>
    <property type="match status" value="1"/>
</dbReference>